<dbReference type="PANTHER" id="PTHR30024:SF21">
    <property type="entry name" value="ABC TRANSPORTER SUBSTRATE-BINDING PROTEIN"/>
    <property type="match status" value="1"/>
</dbReference>
<evidence type="ECO:0000313" key="2">
    <source>
        <dbReference type="EMBL" id="MDA8485434.1"/>
    </source>
</evidence>
<evidence type="ECO:0000313" key="3">
    <source>
        <dbReference type="Proteomes" id="UP001211689"/>
    </source>
</evidence>
<dbReference type="PANTHER" id="PTHR30024">
    <property type="entry name" value="ALIPHATIC SULFONATES-BINDING PROTEIN-RELATED"/>
    <property type="match status" value="1"/>
</dbReference>
<reference evidence="2 3" key="1">
    <citation type="submission" date="2022-07" db="EMBL/GenBank/DDBJ databases">
        <title>Genome Analysis of Selected Gammaproteobacteria from Nigerian Food snails.</title>
        <authorList>
            <person name="Okafor A.C."/>
        </authorList>
    </citation>
    <scope>NUCLEOTIDE SEQUENCE [LARGE SCALE GENOMIC DNA]</scope>
    <source>
        <strain evidence="2 3">Awg 2</strain>
    </source>
</reference>
<dbReference type="InterPro" id="IPR015168">
    <property type="entry name" value="SsuA/THI5"/>
</dbReference>
<keyword evidence="3" id="KW-1185">Reference proteome</keyword>
<organism evidence="2 3">
    <name type="scientific">Metapseudomonas resinovorans</name>
    <name type="common">Pseudomonas resinovorans</name>
    <dbReference type="NCBI Taxonomy" id="53412"/>
    <lineage>
        <taxon>Bacteria</taxon>
        <taxon>Pseudomonadati</taxon>
        <taxon>Pseudomonadota</taxon>
        <taxon>Gammaproteobacteria</taxon>
        <taxon>Pseudomonadales</taxon>
        <taxon>Pseudomonadaceae</taxon>
        <taxon>Metapseudomonas</taxon>
    </lineage>
</organism>
<comment type="caution">
    <text evidence="2">The sequence shown here is derived from an EMBL/GenBank/DDBJ whole genome shotgun (WGS) entry which is preliminary data.</text>
</comment>
<dbReference type="EMBL" id="JANEWF010000028">
    <property type="protein sequence ID" value="MDA8485434.1"/>
    <property type="molecule type" value="Genomic_DNA"/>
</dbReference>
<dbReference type="Proteomes" id="UP001211689">
    <property type="component" value="Unassembled WGS sequence"/>
</dbReference>
<dbReference type="SUPFAM" id="SSF53850">
    <property type="entry name" value="Periplasmic binding protein-like II"/>
    <property type="match status" value="1"/>
</dbReference>
<sequence>MDAHRRLLDLSLALTVLLSMLPMLGMAEPLPEVIRISTGAGSPLTPKLSGANSGLTAARQAVEQEFAADGVRIEWLHPLGGGVASNEALASGAVDIGYAGEFPAIFGRAAGLKTRFVGGGFRGNNAYLVVKADSPAHDLAELKGKRIAIMKGQPWEYGFDRLLRSKGFTQADFKVLNLSLVDSRTALEQGRIDALYAPGVYGANLAADGRGRILWSTREAPRDWQFAADFFVAEDFAQKYPTAVKRFLKAVIRVSAWASDPKNGDELFQTWVPQGYSVEQQWKEYRDSDFLFRFSPIPDPFLLAHYREVANYMLENRLIRRPVDIDAWVDRSFVDAALRELQLEGHWPEYDRDGNPLPQVARQ</sequence>
<feature type="domain" description="SsuA/THI5-like" evidence="1">
    <location>
        <begin position="66"/>
        <end position="258"/>
    </location>
</feature>
<gene>
    <name evidence="2" type="ORF">NNO07_20400</name>
</gene>
<dbReference type="RefSeq" id="WP_190834551.1">
    <property type="nucleotide sequence ID" value="NZ_JANEWF010000028.1"/>
</dbReference>
<evidence type="ECO:0000259" key="1">
    <source>
        <dbReference type="Pfam" id="PF09084"/>
    </source>
</evidence>
<name>A0ABT4Y978_METRE</name>
<dbReference type="Pfam" id="PF09084">
    <property type="entry name" value="NMT1"/>
    <property type="match status" value="1"/>
</dbReference>
<protein>
    <submittedName>
        <fullName evidence="2">ABC transporter substrate-binding protein</fullName>
    </submittedName>
</protein>
<accession>A0ABT4Y978</accession>
<proteinExistence type="predicted"/>
<dbReference type="Gene3D" id="3.40.190.10">
    <property type="entry name" value="Periplasmic binding protein-like II"/>
    <property type="match status" value="2"/>
</dbReference>